<evidence type="ECO:0000259" key="2">
    <source>
        <dbReference type="Pfam" id="PF13439"/>
    </source>
</evidence>
<dbReference type="Pfam" id="PF00534">
    <property type="entry name" value="Glycos_transf_1"/>
    <property type="match status" value="1"/>
</dbReference>
<sequence length="394" mass="44165">MYVAYVVKRYPRYSETFIVNEILAHERAGVNIHIFALLPPQDTHFQDIIARVKAPVTYLPAKADRASTFWERQKKVSRRFPEVWNILGRYPSASAREILQALELSLHISRMGITHLHAHFATTSTSVAQIASAITHVPFTFTAHAKDIFHQDNDFAALTVKFSQAQRAITVSNFNQSYLTEELGVDTSKVIRIYNGLDLNDFPYTSPNQREPRICAIGRLVEKKGFCDLVAACHLLKQQGVVFQCELIGDGELKTEIEQQIHALGVQDVVTMQGSLPQKEVKARLRNAAVFAAPCVVGEDGNRDGLPTVLLEAMALGTPCVSTDVTGIPEVIFNGKTGLMVEQHNPNSLAEALKKMLENSELRVRLAEQARLLIEHEFDIHENCKKIRTQFQHT</sequence>
<evidence type="ECO:0000313" key="3">
    <source>
        <dbReference type="EMBL" id="OAJ93273.1"/>
    </source>
</evidence>
<organism evidence="3 4">
    <name type="scientific">Vibrio bivalvicida</name>
    <dbReference type="NCBI Taxonomy" id="1276888"/>
    <lineage>
        <taxon>Bacteria</taxon>
        <taxon>Pseudomonadati</taxon>
        <taxon>Pseudomonadota</taxon>
        <taxon>Gammaproteobacteria</taxon>
        <taxon>Vibrionales</taxon>
        <taxon>Vibrionaceae</taxon>
        <taxon>Vibrio</taxon>
        <taxon>Vibrio oreintalis group</taxon>
    </lineage>
</organism>
<dbReference type="InterPro" id="IPR001296">
    <property type="entry name" value="Glyco_trans_1"/>
</dbReference>
<dbReference type="AlphaFoldDB" id="A0A177XXF8"/>
<dbReference type="SUPFAM" id="SSF53756">
    <property type="entry name" value="UDP-Glycosyltransferase/glycogen phosphorylase"/>
    <property type="match status" value="1"/>
</dbReference>
<feature type="domain" description="Glycosyltransferase subfamily 4-like N-terminal" evidence="2">
    <location>
        <begin position="15"/>
        <end position="200"/>
    </location>
</feature>
<comment type="caution">
    <text evidence="3">The sequence shown here is derived from an EMBL/GenBank/DDBJ whole genome shotgun (WGS) entry which is preliminary data.</text>
</comment>
<evidence type="ECO:0000259" key="1">
    <source>
        <dbReference type="Pfam" id="PF00534"/>
    </source>
</evidence>
<dbReference type="RefSeq" id="WP_054961778.1">
    <property type="nucleotide sequence ID" value="NZ_LLEI02000043.1"/>
</dbReference>
<accession>A0A177XXF8</accession>
<dbReference type="PANTHER" id="PTHR45947">
    <property type="entry name" value="SULFOQUINOVOSYL TRANSFERASE SQD2"/>
    <property type="match status" value="1"/>
</dbReference>
<evidence type="ECO:0000313" key="4">
    <source>
        <dbReference type="Proteomes" id="UP000078406"/>
    </source>
</evidence>
<keyword evidence="3" id="KW-0808">Transferase</keyword>
<protein>
    <submittedName>
        <fullName evidence="3">Colanic acid biosynthesis glycosyltransferase WcaL</fullName>
    </submittedName>
</protein>
<dbReference type="CDD" id="cd03801">
    <property type="entry name" value="GT4_PimA-like"/>
    <property type="match status" value="1"/>
</dbReference>
<name>A0A177XXF8_9VIBR</name>
<dbReference type="PANTHER" id="PTHR45947:SF14">
    <property type="entry name" value="SLL1723 PROTEIN"/>
    <property type="match status" value="1"/>
</dbReference>
<dbReference type="Gene3D" id="3.40.50.2000">
    <property type="entry name" value="Glycogen Phosphorylase B"/>
    <property type="match status" value="2"/>
</dbReference>
<gene>
    <name evidence="3" type="ORF">APB76_15025</name>
</gene>
<feature type="domain" description="Glycosyl transferase family 1" evidence="1">
    <location>
        <begin position="207"/>
        <end position="371"/>
    </location>
</feature>
<dbReference type="InterPro" id="IPR050194">
    <property type="entry name" value="Glycosyltransferase_grp1"/>
</dbReference>
<proteinExistence type="predicted"/>
<dbReference type="InterPro" id="IPR028098">
    <property type="entry name" value="Glyco_trans_4-like_N"/>
</dbReference>
<reference evidence="3 4" key="1">
    <citation type="journal article" date="2016" name="Syst. Appl. Microbiol.">
        <title>Vibrio bivalvicida sp. nov., a novel larval pathogen for bivalve molluscs reared in a hatchery.</title>
        <authorList>
            <person name="Dubert J."/>
            <person name="Romalde J.L."/>
            <person name="Prado S."/>
            <person name="Barja J.L."/>
        </authorList>
    </citation>
    <scope>NUCLEOTIDE SEQUENCE [LARGE SCALE GENOMIC DNA]</scope>
    <source>
        <strain evidence="3 4">605</strain>
    </source>
</reference>
<dbReference type="Pfam" id="PF13439">
    <property type="entry name" value="Glyco_transf_4"/>
    <property type="match status" value="1"/>
</dbReference>
<dbReference type="Proteomes" id="UP000078406">
    <property type="component" value="Unassembled WGS sequence"/>
</dbReference>
<dbReference type="EMBL" id="LLEI02000043">
    <property type="protein sequence ID" value="OAJ93273.1"/>
    <property type="molecule type" value="Genomic_DNA"/>
</dbReference>
<dbReference type="GO" id="GO:0016757">
    <property type="term" value="F:glycosyltransferase activity"/>
    <property type="evidence" value="ECO:0007669"/>
    <property type="project" value="InterPro"/>
</dbReference>